<dbReference type="EMBL" id="MU001688">
    <property type="protein sequence ID" value="KAF2455095.1"/>
    <property type="molecule type" value="Genomic_DNA"/>
</dbReference>
<reference evidence="2" key="1">
    <citation type="journal article" date="2020" name="Stud. Mycol.">
        <title>101 Dothideomycetes genomes: a test case for predicting lifestyles and emergence of pathogens.</title>
        <authorList>
            <person name="Haridas S."/>
            <person name="Albert R."/>
            <person name="Binder M."/>
            <person name="Bloem J."/>
            <person name="Labutti K."/>
            <person name="Salamov A."/>
            <person name="Andreopoulos B."/>
            <person name="Baker S."/>
            <person name="Barry K."/>
            <person name="Bills G."/>
            <person name="Bluhm B."/>
            <person name="Cannon C."/>
            <person name="Castanera R."/>
            <person name="Culley D."/>
            <person name="Daum C."/>
            <person name="Ezra D."/>
            <person name="Gonzalez J."/>
            <person name="Henrissat B."/>
            <person name="Kuo A."/>
            <person name="Liang C."/>
            <person name="Lipzen A."/>
            <person name="Lutzoni F."/>
            <person name="Magnuson J."/>
            <person name="Mondo S."/>
            <person name="Nolan M."/>
            <person name="Ohm R."/>
            <person name="Pangilinan J."/>
            <person name="Park H.-J."/>
            <person name="Ramirez L."/>
            <person name="Alfaro M."/>
            <person name="Sun H."/>
            <person name="Tritt A."/>
            <person name="Yoshinaga Y."/>
            <person name="Zwiers L.-H."/>
            <person name="Turgeon B."/>
            <person name="Goodwin S."/>
            <person name="Spatafora J."/>
            <person name="Crous P."/>
            <person name="Grigoriev I."/>
        </authorList>
    </citation>
    <scope>NUCLEOTIDE SEQUENCE</scope>
    <source>
        <strain evidence="2">ATCC 16933</strain>
    </source>
</reference>
<gene>
    <name evidence="2" type="ORF">BDY21DRAFT_373585</name>
</gene>
<feature type="compositionally biased region" description="Low complexity" evidence="1">
    <location>
        <begin position="362"/>
        <end position="374"/>
    </location>
</feature>
<feature type="region of interest" description="Disordered" evidence="1">
    <location>
        <begin position="362"/>
        <end position="391"/>
    </location>
</feature>
<protein>
    <submittedName>
        <fullName evidence="2">Uncharacterized protein</fullName>
    </submittedName>
</protein>
<accession>A0A6A6NTK0</accession>
<name>A0A6A6NTK0_9PEZI</name>
<evidence type="ECO:0000313" key="3">
    <source>
        <dbReference type="Proteomes" id="UP000799766"/>
    </source>
</evidence>
<evidence type="ECO:0000256" key="1">
    <source>
        <dbReference type="SAM" id="MobiDB-lite"/>
    </source>
</evidence>
<keyword evidence="3" id="KW-1185">Reference proteome</keyword>
<dbReference type="Proteomes" id="UP000799766">
    <property type="component" value="Unassembled WGS sequence"/>
</dbReference>
<dbReference type="AlphaFoldDB" id="A0A6A6NTK0"/>
<organism evidence="2 3">
    <name type="scientific">Lineolata rhizophorae</name>
    <dbReference type="NCBI Taxonomy" id="578093"/>
    <lineage>
        <taxon>Eukaryota</taxon>
        <taxon>Fungi</taxon>
        <taxon>Dikarya</taxon>
        <taxon>Ascomycota</taxon>
        <taxon>Pezizomycotina</taxon>
        <taxon>Dothideomycetes</taxon>
        <taxon>Dothideomycetes incertae sedis</taxon>
        <taxon>Lineolatales</taxon>
        <taxon>Lineolataceae</taxon>
        <taxon>Lineolata</taxon>
    </lineage>
</organism>
<proteinExistence type="predicted"/>
<dbReference type="OrthoDB" id="5314201at2759"/>
<sequence length="526" mass="57376">MKHTAALERLLHVLDERDIPLGRDDVQWAFESVKTRDQAAAWADEYLSDETLLTKEEADLSEPSNLSRFRGGALQKGLDHSATQRPILDDDLRAAVSALQTSTAAIEKQCETLQTQKEALVAIRASNREVPSAIRRSRDTRKKQTASETSQLRIAIEDIIDSAGEQSAAAQRDVKSATATLIFSATERLAADDGRLAALAKLAPKVEAVSGGADDKSVDQMCQALIAFRAATIRALIDVTYQDELTKYKSGESPSNVENGYTAEAKEALKGELETLHAEIASVLQMVVDHEYRGPINKELERSGGRASQSQKEWLRYIVIMLEHMSQRLDTMSAHAKELSALRKALTDITVVIAAEKAADAAAPPAVTSPSKSPVLRRASRSHTYPPPPVQHSIPDAALQLLRHLDIQLPAPGCSPDTLRRCLLSAILDRQARLRDLDASTELTTVETLAKALGGADEELMAILGAAYANSEHKGVRLGSRALEGKIKGLDDSVAEVAREMGEVDGEVTEEEEVRREEFVERWGKT</sequence>
<evidence type="ECO:0000313" key="2">
    <source>
        <dbReference type="EMBL" id="KAF2455095.1"/>
    </source>
</evidence>